<dbReference type="PATRIC" id="fig|28229.4.peg.2304"/>
<name>A0A099KKQ3_COLPS</name>
<dbReference type="OrthoDB" id="6227764at2"/>
<accession>A0A099KKQ3</accession>
<dbReference type="AlphaFoldDB" id="A0A099KKQ3"/>
<dbReference type="Proteomes" id="UP000029843">
    <property type="component" value="Unassembled WGS sequence"/>
</dbReference>
<comment type="caution">
    <text evidence="1">The sequence shown here is derived from an EMBL/GenBank/DDBJ whole genome shotgun (WGS) entry which is preliminary data.</text>
</comment>
<protein>
    <submittedName>
        <fullName evidence="1">Uncharacterized protein</fullName>
    </submittedName>
</protein>
<dbReference type="RefSeq" id="WP_033094014.1">
    <property type="nucleotide sequence ID" value="NZ_JQED01000029.1"/>
</dbReference>
<reference evidence="1 2" key="1">
    <citation type="submission" date="2014-08" db="EMBL/GenBank/DDBJ databases">
        <title>Genomic and Phenotypic Diversity of Colwellia psychrerythraea strains from Disparate Marine Basins.</title>
        <authorList>
            <person name="Techtmann S.M."/>
            <person name="Stelling S.C."/>
            <person name="Utturkar S.M."/>
            <person name="Alshibli N."/>
            <person name="Harris A."/>
            <person name="Brown S.D."/>
            <person name="Hazen T.C."/>
        </authorList>
    </citation>
    <scope>NUCLEOTIDE SEQUENCE [LARGE SCALE GENOMIC DNA]</scope>
    <source>
        <strain evidence="1 2">ND2E</strain>
    </source>
</reference>
<proteinExistence type="predicted"/>
<organism evidence="1 2">
    <name type="scientific">Colwellia psychrerythraea</name>
    <name type="common">Vibrio psychroerythus</name>
    <dbReference type="NCBI Taxonomy" id="28229"/>
    <lineage>
        <taxon>Bacteria</taxon>
        <taxon>Pseudomonadati</taxon>
        <taxon>Pseudomonadota</taxon>
        <taxon>Gammaproteobacteria</taxon>
        <taxon>Alteromonadales</taxon>
        <taxon>Colwelliaceae</taxon>
        <taxon>Colwellia</taxon>
    </lineage>
</organism>
<gene>
    <name evidence="1" type="ORF">ND2E_3254</name>
</gene>
<evidence type="ECO:0000313" key="2">
    <source>
        <dbReference type="Proteomes" id="UP000029843"/>
    </source>
</evidence>
<dbReference type="EMBL" id="JQED01000029">
    <property type="protein sequence ID" value="KGJ91389.1"/>
    <property type="molecule type" value="Genomic_DNA"/>
</dbReference>
<sequence>MLIINGTAELMHDNEEFTKGTRHEFNMFSRDMPFEQQLSQIEEYLVNRGWDNIEVLDNGVITNEEDITHSVLQQAYKKAKDEGLAVTVNNQPLN</sequence>
<evidence type="ECO:0000313" key="1">
    <source>
        <dbReference type="EMBL" id="KGJ91389.1"/>
    </source>
</evidence>